<dbReference type="InterPro" id="IPR027417">
    <property type="entry name" value="P-loop_NTPase"/>
</dbReference>
<sequence>MAYIYFHNTEVCGIFEKHVSPLLYNYKLNKYLLTVHFSMFRWTKNKDKEKEKDDKKKKDKKDRKDRKSTLEKESLTPDELKRLDEVRRSFTSTRSYHSKDQGDSLEKQSNGSDYSLSSHHDSSPSGSSVSNLDPNKSSSPSRKPPPIPKKPTLLVKPNQASGNIETTPSPQGSTYSMASLHLGNVSLTNEVMALMEQMSLPGGESALMSASSPAKPSIPSAPPSQVPPGEQGGYGIRWKSYASNLRLPPITSLPAPPIRTLTIKRQTTGDFGFALRRAVVLERRSPDIESRQTVVFAEPSSVGAKNTTGLLPGDKLLQVNDTSVENKPREEIIELICSSGDSVTLKVQTVPELRELTKRCNCDNQIIDTTDNATKVRALSPTSDSRFRAMAKSEEEMEREKTWLSKDMVWVVHKGGFSAAHLVKSSSAVQEGKIYVKTEFSQDVLEVNEEDVDKANPPQFDFIENVAYLRHVNETSVLHVLRQRYCSQLIYTFAGNNLLVLNPLQPLAAYSEKVMRTFKSCRDDDMPPHIYAVAQTALNNLLRTRKDQSITFQGRSGSGKTTCLRHVLQYLVVVAGSSKQVLTGEKLNAVSTLLEAFGNCRTVMNSNATRFTELFSVDLDHSGQIISASLQAYMLEKSRICRRPEGEPNFHVFYYLLAGADSNLRKELHFENLQDPNLFMTPLQKDEDQRRACLSWDNISAAFQTLGIQESESKAIWYVLAAIYHLGVASACKGNNGRLQFLRPQSAQKAASLLGCSVEDLAKSIFSADHSGPISGKISPRSTDGTVEAIECLQAMVSGLYTEVFSVVVYLINRAINGGGRSMASIHILDNPGFQNPATCGRIMGASLEDLCHNYCQERLQLYFHDSTFLTQQERYVQENIEWNKEEFHIASPAPLIDVMDHTPQQGAMRASAADLRDVGKRGLLWLLDEESLFPGASEKTFLDKVFTNYSGKDFQQLIRKGPYNHQFTVQHFHGTNPVVYSVSGWLRNSREHPASRQVIFLLQESQKECINQLFSSSRGGFGGGNTLHIDGGSTLRRSSSMRRAQGVSAAGMKRRSFPLQVKYTMDILVDLLKRTNVQFVQCFLPRHNACVSDGHLTPVSSKSLGTDETLNIPLLRSQIRGFQVLDTVRVYKQGFPDNLMYSEFRRRFEILAPIEHRITSPVYDERQAVEHLLEHIDIDKATYRLGLSQIFFRSGTLATLESRRDQKLNGVIASFQSHCRGYLARSAINKRKVQDLAIRCIQRNVRKFLAIKSWPWWRLYVKVLPLLDVHRTEEDLKLKTEELELLKGKLEKIEKERNELKLSNDKLEAKVLEWYLICFLFAES</sequence>
<dbReference type="Gene3D" id="1.20.120.720">
    <property type="entry name" value="Myosin VI head, motor domain, U50 subdomain"/>
    <property type="match status" value="1"/>
</dbReference>
<dbReference type="GO" id="GO:0051015">
    <property type="term" value="F:actin filament binding"/>
    <property type="evidence" value="ECO:0007669"/>
    <property type="project" value="TreeGrafter"/>
</dbReference>
<dbReference type="PROSITE" id="PS50096">
    <property type="entry name" value="IQ"/>
    <property type="match status" value="1"/>
</dbReference>
<evidence type="ECO:0000259" key="10">
    <source>
        <dbReference type="PROSITE" id="PS51456"/>
    </source>
</evidence>
<dbReference type="SMART" id="SM00242">
    <property type="entry name" value="MYSc"/>
    <property type="match status" value="1"/>
</dbReference>
<dbReference type="PROSITE" id="PS50106">
    <property type="entry name" value="PDZ"/>
    <property type="match status" value="1"/>
</dbReference>
<evidence type="ECO:0000256" key="8">
    <source>
        <dbReference type="SAM" id="MobiDB-lite"/>
    </source>
</evidence>
<dbReference type="PROSITE" id="PS51456">
    <property type="entry name" value="MYOSIN_MOTOR"/>
    <property type="match status" value="1"/>
</dbReference>
<proteinExistence type="inferred from homology"/>
<dbReference type="SUPFAM" id="SSF52540">
    <property type="entry name" value="P-loop containing nucleoside triphosphate hydrolases"/>
    <property type="match status" value="1"/>
</dbReference>
<dbReference type="GO" id="GO:0005524">
    <property type="term" value="F:ATP binding"/>
    <property type="evidence" value="ECO:0007669"/>
    <property type="project" value="UniProtKB-UniRule"/>
</dbReference>
<dbReference type="InterPro" id="IPR001478">
    <property type="entry name" value="PDZ"/>
</dbReference>
<feature type="compositionally biased region" description="Basic and acidic residues" evidence="8">
    <location>
        <begin position="65"/>
        <end position="88"/>
    </location>
</feature>
<keyword evidence="2 6" id="KW-0067">ATP-binding</keyword>
<evidence type="ECO:0000313" key="11">
    <source>
        <dbReference type="EMBL" id="GFR16241.1"/>
    </source>
</evidence>
<name>A0A8X6LML9_TRICU</name>
<keyword evidence="7" id="KW-0175">Coiled coil</keyword>
<dbReference type="PANTHER" id="PTHR13140:SF706">
    <property type="entry name" value="DILUTE CLASS UNCONVENTIONAL MYOSIN, ISOFORM C"/>
    <property type="match status" value="1"/>
</dbReference>
<dbReference type="Gene3D" id="4.10.270.10">
    <property type="entry name" value="Myosin, subunit A"/>
    <property type="match status" value="1"/>
</dbReference>
<keyword evidence="5 6" id="KW-0009">Actin-binding</keyword>
<dbReference type="InterPro" id="IPR036961">
    <property type="entry name" value="Kinesin_motor_dom_sf"/>
</dbReference>
<dbReference type="PANTHER" id="PTHR13140">
    <property type="entry name" value="MYOSIN"/>
    <property type="match status" value="1"/>
</dbReference>
<feature type="compositionally biased region" description="Low complexity" evidence="8">
    <location>
        <begin position="111"/>
        <end position="141"/>
    </location>
</feature>
<comment type="caution">
    <text evidence="11">The sequence shown here is derived from an EMBL/GenBank/DDBJ whole genome shotgun (WGS) entry which is preliminary data.</text>
</comment>
<evidence type="ECO:0000256" key="4">
    <source>
        <dbReference type="ARBA" id="ARBA00023175"/>
    </source>
</evidence>
<dbReference type="Pfam" id="PF00595">
    <property type="entry name" value="PDZ"/>
    <property type="match status" value="1"/>
</dbReference>
<feature type="region of interest" description="Disordered" evidence="8">
    <location>
        <begin position="48"/>
        <end position="174"/>
    </location>
</feature>
<evidence type="ECO:0000256" key="3">
    <source>
        <dbReference type="ARBA" id="ARBA00023123"/>
    </source>
</evidence>
<evidence type="ECO:0000256" key="1">
    <source>
        <dbReference type="ARBA" id="ARBA00022741"/>
    </source>
</evidence>
<dbReference type="Gene3D" id="3.30.70.1590">
    <property type="match status" value="1"/>
</dbReference>
<feature type="domain" description="Myosin motor" evidence="10">
    <location>
        <begin position="461"/>
        <end position="1206"/>
    </location>
</feature>
<dbReference type="EMBL" id="BMAO01037230">
    <property type="protein sequence ID" value="GFR16241.1"/>
    <property type="molecule type" value="Genomic_DNA"/>
</dbReference>
<protein>
    <submittedName>
        <fullName evidence="11">Unconventional myosin-XVIIIa</fullName>
    </submittedName>
</protein>
<dbReference type="OrthoDB" id="2914378at2759"/>
<evidence type="ECO:0000256" key="5">
    <source>
        <dbReference type="ARBA" id="ARBA00023203"/>
    </source>
</evidence>
<evidence type="ECO:0000256" key="2">
    <source>
        <dbReference type="ARBA" id="ARBA00022840"/>
    </source>
</evidence>
<dbReference type="FunFam" id="2.30.42.10:FF:000059">
    <property type="entry name" value="unconventional myosin-XVIIIa isoform X1"/>
    <property type="match status" value="1"/>
</dbReference>
<reference evidence="11" key="1">
    <citation type="submission" date="2020-07" db="EMBL/GenBank/DDBJ databases">
        <title>Multicomponent nature underlies the extraordinary mechanical properties of spider dragline silk.</title>
        <authorList>
            <person name="Kono N."/>
            <person name="Nakamura H."/>
            <person name="Mori M."/>
            <person name="Yoshida Y."/>
            <person name="Ohtoshi R."/>
            <person name="Malay A.D."/>
            <person name="Moran D.A.P."/>
            <person name="Tomita M."/>
            <person name="Numata K."/>
            <person name="Arakawa K."/>
        </authorList>
    </citation>
    <scope>NUCLEOTIDE SEQUENCE</scope>
</reference>
<comment type="caution">
    <text evidence="6">Lacks conserved residue(s) required for the propagation of feature annotation.</text>
</comment>
<feature type="coiled-coil region" evidence="7">
    <location>
        <begin position="1270"/>
        <end position="1314"/>
    </location>
</feature>
<evidence type="ECO:0000313" key="12">
    <source>
        <dbReference type="Proteomes" id="UP000887116"/>
    </source>
</evidence>
<feature type="region of interest" description="Disordered" evidence="8">
    <location>
        <begin position="204"/>
        <end position="230"/>
    </location>
</feature>
<accession>A0A8X6LML9</accession>
<dbReference type="Pfam" id="PF00063">
    <property type="entry name" value="Myosin_head"/>
    <property type="match status" value="1"/>
</dbReference>
<dbReference type="CDD" id="cd06747">
    <property type="entry name" value="PDZ_MYO18-like"/>
    <property type="match status" value="1"/>
</dbReference>
<keyword evidence="12" id="KW-1185">Reference proteome</keyword>
<organism evidence="11 12">
    <name type="scientific">Trichonephila clavata</name>
    <name type="common">Joro spider</name>
    <name type="synonym">Nephila clavata</name>
    <dbReference type="NCBI Taxonomy" id="2740835"/>
    <lineage>
        <taxon>Eukaryota</taxon>
        <taxon>Metazoa</taxon>
        <taxon>Ecdysozoa</taxon>
        <taxon>Arthropoda</taxon>
        <taxon>Chelicerata</taxon>
        <taxon>Arachnida</taxon>
        <taxon>Araneae</taxon>
        <taxon>Araneomorphae</taxon>
        <taxon>Entelegynae</taxon>
        <taxon>Araneoidea</taxon>
        <taxon>Nephilidae</taxon>
        <taxon>Trichonephila</taxon>
    </lineage>
</organism>
<dbReference type="Gene3D" id="3.40.850.10">
    <property type="entry name" value="Kinesin motor domain"/>
    <property type="match status" value="1"/>
</dbReference>
<dbReference type="SMART" id="SM00228">
    <property type="entry name" value="PDZ"/>
    <property type="match status" value="1"/>
</dbReference>
<feature type="binding site" evidence="6">
    <location>
        <begin position="554"/>
        <end position="561"/>
    </location>
    <ligand>
        <name>ATP</name>
        <dbReference type="ChEBI" id="CHEBI:30616"/>
    </ligand>
</feature>
<evidence type="ECO:0000256" key="7">
    <source>
        <dbReference type="SAM" id="Coils"/>
    </source>
</evidence>
<dbReference type="GO" id="GO:0005737">
    <property type="term" value="C:cytoplasm"/>
    <property type="evidence" value="ECO:0007669"/>
    <property type="project" value="TreeGrafter"/>
</dbReference>
<dbReference type="GO" id="GO:0016459">
    <property type="term" value="C:myosin complex"/>
    <property type="evidence" value="ECO:0007669"/>
    <property type="project" value="UniProtKB-KW"/>
</dbReference>
<dbReference type="GO" id="GO:0000146">
    <property type="term" value="F:microfilament motor activity"/>
    <property type="evidence" value="ECO:0007669"/>
    <property type="project" value="TreeGrafter"/>
</dbReference>
<dbReference type="Gene3D" id="1.10.10.820">
    <property type="match status" value="1"/>
</dbReference>
<keyword evidence="4 6" id="KW-0505">Motor protein</keyword>
<dbReference type="GO" id="GO:0016020">
    <property type="term" value="C:membrane"/>
    <property type="evidence" value="ECO:0007669"/>
    <property type="project" value="TreeGrafter"/>
</dbReference>
<dbReference type="Gene3D" id="1.20.58.530">
    <property type="match status" value="1"/>
</dbReference>
<comment type="similarity">
    <text evidence="6">Belongs to the TRAFAC class myosin-kinesin ATPase superfamily. Myosin family.</text>
</comment>
<dbReference type="CDD" id="cd01386">
    <property type="entry name" value="MYSc_Myo18"/>
    <property type="match status" value="1"/>
</dbReference>
<feature type="compositionally biased region" description="Basic and acidic residues" evidence="8">
    <location>
        <begin position="97"/>
        <end position="106"/>
    </location>
</feature>
<dbReference type="Proteomes" id="UP000887116">
    <property type="component" value="Unassembled WGS sequence"/>
</dbReference>
<feature type="compositionally biased region" description="Polar residues" evidence="8">
    <location>
        <begin position="158"/>
        <end position="174"/>
    </location>
</feature>
<gene>
    <name evidence="11" type="primary">MYO18A</name>
    <name evidence="11" type="ORF">TNCT_170711</name>
</gene>
<dbReference type="InterPro" id="IPR036034">
    <property type="entry name" value="PDZ_sf"/>
</dbReference>
<evidence type="ECO:0000259" key="9">
    <source>
        <dbReference type="PROSITE" id="PS50106"/>
    </source>
</evidence>
<feature type="compositionally biased region" description="Low complexity" evidence="8">
    <location>
        <begin position="209"/>
        <end position="218"/>
    </location>
</feature>
<evidence type="ECO:0000256" key="6">
    <source>
        <dbReference type="PROSITE-ProRule" id="PRU00782"/>
    </source>
</evidence>
<dbReference type="InterPro" id="IPR036064">
    <property type="entry name" value="MYSc_Myo18"/>
</dbReference>
<keyword evidence="3 6" id="KW-0518">Myosin</keyword>
<keyword evidence="1 6" id="KW-0547">Nucleotide-binding</keyword>
<dbReference type="GO" id="GO:0007015">
    <property type="term" value="P:actin filament organization"/>
    <property type="evidence" value="ECO:0007669"/>
    <property type="project" value="TreeGrafter"/>
</dbReference>
<feature type="domain" description="PDZ" evidence="9">
    <location>
        <begin position="260"/>
        <end position="351"/>
    </location>
</feature>
<dbReference type="Gene3D" id="2.30.42.10">
    <property type="match status" value="1"/>
</dbReference>
<dbReference type="InterPro" id="IPR001609">
    <property type="entry name" value="Myosin_head_motor_dom-like"/>
</dbReference>
<dbReference type="PRINTS" id="PR00193">
    <property type="entry name" value="MYOSINHEAVY"/>
</dbReference>
<dbReference type="SUPFAM" id="SSF50156">
    <property type="entry name" value="PDZ domain-like"/>
    <property type="match status" value="1"/>
</dbReference>